<gene>
    <name evidence="1" type="ORF">FWJ32_07695</name>
</gene>
<name>A0A5D8QBH1_9THEO</name>
<reference evidence="1 2" key="1">
    <citation type="submission" date="2019-08" db="EMBL/GenBank/DDBJ databases">
        <title>Calorimonas adulescens gen. nov., sp. nov., an anaerobic thermophilic bacterium from Sakhalin hot spring.</title>
        <authorList>
            <person name="Khomyakova M.A."/>
            <person name="Merkel A.Y."/>
            <person name="Novikov A."/>
            <person name="Bonch-Osmolovskaya E.A."/>
            <person name="Slobodkin A.I."/>
        </authorList>
    </citation>
    <scope>NUCLEOTIDE SEQUENCE [LARGE SCALE GENOMIC DNA]</scope>
    <source>
        <strain evidence="1 2">A05MB</strain>
    </source>
</reference>
<dbReference type="RefSeq" id="WP_149545378.1">
    <property type="nucleotide sequence ID" value="NZ_VTPS01000010.1"/>
</dbReference>
<dbReference type="AlphaFoldDB" id="A0A5D8QBH1"/>
<sequence length="94" mass="10854">MDKNNFFKWMLEEITDFPRDVILNLPRIVMIGNLEADIENFNNLLEYTTDKVRIGTNLGILMFSGSNLEIKMISQNEMIVTGCINSIELGLNRR</sequence>
<dbReference type="Pfam" id="PF07873">
    <property type="entry name" value="YabP"/>
    <property type="match status" value="1"/>
</dbReference>
<comment type="caution">
    <text evidence="1">The sequence shown here is derived from an EMBL/GenBank/DDBJ whole genome shotgun (WGS) entry which is preliminary data.</text>
</comment>
<proteinExistence type="predicted"/>
<dbReference type="Proteomes" id="UP000322976">
    <property type="component" value="Unassembled WGS sequence"/>
</dbReference>
<dbReference type="InterPro" id="IPR022476">
    <property type="entry name" value="Spore_YabP/YqfC"/>
</dbReference>
<organism evidence="1 2">
    <name type="scientific">Calorimonas adulescens</name>
    <dbReference type="NCBI Taxonomy" id="2606906"/>
    <lineage>
        <taxon>Bacteria</taxon>
        <taxon>Bacillati</taxon>
        <taxon>Bacillota</taxon>
        <taxon>Clostridia</taxon>
        <taxon>Thermoanaerobacterales</taxon>
        <taxon>Thermoanaerobacteraceae</taxon>
        <taxon>Calorimonas</taxon>
    </lineage>
</organism>
<protein>
    <submittedName>
        <fullName evidence="1">Sporulation protein YqfC</fullName>
    </submittedName>
</protein>
<keyword evidence="2" id="KW-1185">Reference proteome</keyword>
<evidence type="ECO:0000313" key="1">
    <source>
        <dbReference type="EMBL" id="TZE81852.1"/>
    </source>
</evidence>
<accession>A0A5D8QBH1</accession>
<dbReference type="EMBL" id="VTPS01000010">
    <property type="protein sequence ID" value="TZE81852.1"/>
    <property type="molecule type" value="Genomic_DNA"/>
</dbReference>
<evidence type="ECO:0000313" key="2">
    <source>
        <dbReference type="Proteomes" id="UP000322976"/>
    </source>
</evidence>